<proteinExistence type="predicted"/>
<name>A0A0J6I6J5_COCPO</name>
<dbReference type="AlphaFoldDB" id="A0A0J6I6J5"/>
<dbReference type="Proteomes" id="UP000054567">
    <property type="component" value="Unassembled WGS sequence"/>
</dbReference>
<reference evidence="3" key="2">
    <citation type="journal article" date="2009" name="Genome Res.">
        <title>Comparative genomic analyses of the human fungal pathogens Coccidioides and their relatives.</title>
        <authorList>
            <person name="Sharpton T.J."/>
            <person name="Stajich J.E."/>
            <person name="Rounsley S.D."/>
            <person name="Gardner M.J."/>
            <person name="Wortman J.R."/>
            <person name="Jordar V.S."/>
            <person name="Maiti R."/>
            <person name="Kodira C.D."/>
            <person name="Neafsey D.E."/>
            <person name="Zeng Q."/>
            <person name="Hung C.-Y."/>
            <person name="McMahan C."/>
            <person name="Muszewska A."/>
            <person name="Grynberg M."/>
            <person name="Mandel M.A."/>
            <person name="Kellner E.M."/>
            <person name="Barker B.M."/>
            <person name="Galgiani J.N."/>
            <person name="Orbach M.J."/>
            <person name="Kirkland T.N."/>
            <person name="Cole G.T."/>
            <person name="Henn M.R."/>
            <person name="Birren B.W."/>
            <person name="Taylor J.W."/>
        </authorList>
    </citation>
    <scope>NUCLEOTIDE SEQUENCE [LARGE SCALE GENOMIC DNA]</scope>
    <source>
        <strain evidence="3">RMSCC 3488</strain>
    </source>
</reference>
<dbReference type="EMBL" id="DS268110">
    <property type="protein sequence ID" value="KMM67047.1"/>
    <property type="molecule type" value="Genomic_DNA"/>
</dbReference>
<accession>A0A0J6I6J5</accession>
<evidence type="ECO:0000256" key="1">
    <source>
        <dbReference type="SAM" id="MobiDB-lite"/>
    </source>
</evidence>
<evidence type="ECO:0000313" key="2">
    <source>
        <dbReference type="EMBL" id="KMM67047.1"/>
    </source>
</evidence>
<gene>
    <name evidence="2" type="ORF">CPAG_03383</name>
</gene>
<evidence type="ECO:0000313" key="3">
    <source>
        <dbReference type="Proteomes" id="UP000054567"/>
    </source>
</evidence>
<feature type="region of interest" description="Disordered" evidence="1">
    <location>
        <begin position="1"/>
        <end position="34"/>
    </location>
</feature>
<dbReference type="VEuPathDB" id="FungiDB:CPAG_03383"/>
<reference evidence="2 3" key="1">
    <citation type="submission" date="2007-06" db="EMBL/GenBank/DDBJ databases">
        <title>The Genome Sequence of Coccidioides posadasii RMSCC_3488.</title>
        <authorList>
            <consortium name="Coccidioides Genome Resources Consortium"/>
            <consortium name="The Broad Institute Genome Sequencing Platform"/>
            <person name="Henn M.R."/>
            <person name="Sykes S."/>
            <person name="Young S."/>
            <person name="Jaffe D."/>
            <person name="Berlin A."/>
            <person name="Alvarez P."/>
            <person name="Butler J."/>
            <person name="Gnerre S."/>
            <person name="Grabherr M."/>
            <person name="Mauceli E."/>
            <person name="Brockman W."/>
            <person name="Kodira C."/>
            <person name="Alvarado L."/>
            <person name="Zeng Q."/>
            <person name="Crawford M."/>
            <person name="Antoine C."/>
            <person name="Devon K."/>
            <person name="Galgiani J."/>
            <person name="Orsborn K."/>
            <person name="Lewis M.L."/>
            <person name="Nusbaum C."/>
            <person name="Galagan J."/>
            <person name="Birren B."/>
        </authorList>
    </citation>
    <scope>NUCLEOTIDE SEQUENCE [LARGE SCALE GENOMIC DNA]</scope>
    <source>
        <strain evidence="2 3">RMSCC 3488</strain>
    </source>
</reference>
<organism evidence="2 3">
    <name type="scientific">Coccidioides posadasii RMSCC 3488</name>
    <dbReference type="NCBI Taxonomy" id="454284"/>
    <lineage>
        <taxon>Eukaryota</taxon>
        <taxon>Fungi</taxon>
        <taxon>Dikarya</taxon>
        <taxon>Ascomycota</taxon>
        <taxon>Pezizomycotina</taxon>
        <taxon>Eurotiomycetes</taxon>
        <taxon>Eurotiomycetidae</taxon>
        <taxon>Onygenales</taxon>
        <taxon>Onygenaceae</taxon>
        <taxon>Coccidioides</taxon>
    </lineage>
</organism>
<reference evidence="3" key="3">
    <citation type="journal article" date="2010" name="Genome Res.">
        <title>Population genomic sequencing of Coccidioides fungi reveals recent hybridization and transposon control.</title>
        <authorList>
            <person name="Neafsey D.E."/>
            <person name="Barker B.M."/>
            <person name="Sharpton T.J."/>
            <person name="Stajich J.E."/>
            <person name="Park D.J."/>
            <person name="Whiston E."/>
            <person name="Hung C.-Y."/>
            <person name="McMahan C."/>
            <person name="White J."/>
            <person name="Sykes S."/>
            <person name="Heiman D."/>
            <person name="Young S."/>
            <person name="Zeng Q."/>
            <person name="Abouelleil A."/>
            <person name="Aftuck L."/>
            <person name="Bessette D."/>
            <person name="Brown A."/>
            <person name="FitzGerald M."/>
            <person name="Lui A."/>
            <person name="Macdonald J.P."/>
            <person name="Priest M."/>
            <person name="Orbach M.J."/>
            <person name="Galgiani J.N."/>
            <person name="Kirkland T.N."/>
            <person name="Cole G.T."/>
            <person name="Birren B.W."/>
            <person name="Henn M.R."/>
            <person name="Taylor J.W."/>
            <person name="Rounsley S.D."/>
        </authorList>
    </citation>
    <scope>NUCLEOTIDE SEQUENCE [LARGE SCALE GENOMIC DNA]</scope>
    <source>
        <strain evidence="3">RMSCC 3488</strain>
    </source>
</reference>
<sequence>MKWGWRESAVAKTPVEDCEPGLSRDGRRETATNPVKDLGCHVAEVLSQRNRHSPATIARTGKMRGSQPAAESAQLNPLKHLLDLNVCGGRFEGESNPDYDFNLSTP</sequence>
<protein>
    <submittedName>
        <fullName evidence="2">Uncharacterized protein</fullName>
    </submittedName>
</protein>